<evidence type="ECO:0000256" key="1">
    <source>
        <dbReference type="SAM" id="MobiDB-lite"/>
    </source>
</evidence>
<accession>A0ABD3BU07</accession>
<dbReference type="Gene3D" id="2.40.50.140">
    <property type="entry name" value="Nucleic acid-binding proteins"/>
    <property type="match status" value="2"/>
</dbReference>
<comment type="caution">
    <text evidence="2">The sequence shown here is derived from an EMBL/GenBank/DDBJ whole genome shotgun (WGS) entry which is preliminary data.</text>
</comment>
<dbReference type="SUPFAM" id="SSF50249">
    <property type="entry name" value="Nucleic acid-binding proteins"/>
    <property type="match status" value="2"/>
</dbReference>
<evidence type="ECO:0000313" key="2">
    <source>
        <dbReference type="EMBL" id="KAL3620574.1"/>
    </source>
</evidence>
<feature type="compositionally biased region" description="Polar residues" evidence="1">
    <location>
        <begin position="346"/>
        <end position="362"/>
    </location>
</feature>
<proteinExistence type="predicted"/>
<reference evidence="3" key="1">
    <citation type="journal article" date="2024" name="IScience">
        <title>Strigolactones Initiate the Formation of Haustorium-like Structures in Castilleja.</title>
        <authorList>
            <person name="Buerger M."/>
            <person name="Peterson D."/>
            <person name="Chory J."/>
        </authorList>
    </citation>
    <scope>NUCLEOTIDE SEQUENCE [LARGE SCALE GENOMIC DNA]</scope>
</reference>
<dbReference type="Proteomes" id="UP001632038">
    <property type="component" value="Unassembled WGS sequence"/>
</dbReference>
<sequence>MLRKWISKGKKEELCYQLVDAYGDCIETVAEMATVDHAASLVIRQKAGFDPVTNPNIPTVYFRFATYETIKTRIKDTKLLTDYIWRVEKNFLRSTSTGKELRKTRLQDDMGREVEITLWPEMRHLIGDDVVPGDIVAISLTMVTEHNGLLQLESTYLTTVVVNLNMPQTIEHVHRLRALPPMPPTKTHDKKVTILDLKLSSQQNIQSSRNFICEAQIKEIHEDRGWYYVLCSKCSSKLFPEQDNSGLNFVFKDDDDITPIFRYSVNTTIVDATGSAEAVFFNESMQALLNISCKDMVTEHADTTNPKIVPHQLRSAIDKQNLLYLTLKNDGKIVVNNASEVASTTSYQSTCNLPGTSTFTPTTPVPKSGTSKRQLPESPGQDKKMKRA</sequence>
<keyword evidence="3" id="KW-1185">Reference proteome</keyword>
<protein>
    <submittedName>
        <fullName evidence="2">Uncharacterized protein</fullName>
    </submittedName>
</protein>
<gene>
    <name evidence="2" type="ORF">CASFOL_035486</name>
</gene>
<organism evidence="2 3">
    <name type="scientific">Castilleja foliolosa</name>
    <dbReference type="NCBI Taxonomy" id="1961234"/>
    <lineage>
        <taxon>Eukaryota</taxon>
        <taxon>Viridiplantae</taxon>
        <taxon>Streptophyta</taxon>
        <taxon>Embryophyta</taxon>
        <taxon>Tracheophyta</taxon>
        <taxon>Spermatophyta</taxon>
        <taxon>Magnoliopsida</taxon>
        <taxon>eudicotyledons</taxon>
        <taxon>Gunneridae</taxon>
        <taxon>Pentapetalae</taxon>
        <taxon>asterids</taxon>
        <taxon>lamiids</taxon>
        <taxon>Lamiales</taxon>
        <taxon>Orobanchaceae</taxon>
        <taxon>Pedicularideae</taxon>
        <taxon>Castillejinae</taxon>
        <taxon>Castilleja</taxon>
    </lineage>
</organism>
<dbReference type="InterPro" id="IPR012340">
    <property type="entry name" value="NA-bd_OB-fold"/>
</dbReference>
<dbReference type="PANTHER" id="PTHR47165:SF4">
    <property type="entry name" value="OS03G0429900 PROTEIN"/>
    <property type="match status" value="1"/>
</dbReference>
<dbReference type="AlphaFoldDB" id="A0ABD3BU07"/>
<evidence type="ECO:0000313" key="3">
    <source>
        <dbReference type="Proteomes" id="UP001632038"/>
    </source>
</evidence>
<dbReference type="PANTHER" id="PTHR47165">
    <property type="entry name" value="OS03G0429900 PROTEIN"/>
    <property type="match status" value="1"/>
</dbReference>
<dbReference type="EMBL" id="JAVIJP010000066">
    <property type="protein sequence ID" value="KAL3620574.1"/>
    <property type="molecule type" value="Genomic_DNA"/>
</dbReference>
<feature type="region of interest" description="Disordered" evidence="1">
    <location>
        <begin position="346"/>
        <end position="388"/>
    </location>
</feature>
<name>A0ABD3BU07_9LAMI</name>